<organism evidence="4 5">
    <name type="scientific">Haematococcus lacustris</name>
    <name type="common">Green alga</name>
    <name type="synonym">Haematococcus pluvialis</name>
    <dbReference type="NCBI Taxonomy" id="44745"/>
    <lineage>
        <taxon>Eukaryota</taxon>
        <taxon>Viridiplantae</taxon>
        <taxon>Chlorophyta</taxon>
        <taxon>core chlorophytes</taxon>
        <taxon>Chlorophyceae</taxon>
        <taxon>CS clade</taxon>
        <taxon>Chlamydomonadales</taxon>
        <taxon>Haematococcaceae</taxon>
        <taxon>Haematococcus</taxon>
    </lineage>
</organism>
<feature type="domain" description="Fe-S metabolism associated" evidence="3">
    <location>
        <begin position="11"/>
        <end position="75"/>
    </location>
</feature>
<gene>
    <name evidence="4" type="ORF">HaLaN_12306</name>
</gene>
<reference evidence="4 5" key="1">
    <citation type="submission" date="2020-02" db="EMBL/GenBank/DDBJ databases">
        <title>Draft genome sequence of Haematococcus lacustris strain NIES-144.</title>
        <authorList>
            <person name="Morimoto D."/>
            <person name="Nakagawa S."/>
            <person name="Yoshida T."/>
            <person name="Sawayama S."/>
        </authorList>
    </citation>
    <scope>NUCLEOTIDE SEQUENCE [LARGE SCALE GENOMIC DNA]</scope>
    <source>
        <strain evidence="4 5">NIES-144</strain>
    </source>
</reference>
<sequence>MKEWGELGAGKVWVTASLDPYGCVQFAGGSDSLLSHGIVAVLASALSGLTPSQLLAMDPHDLLSRLHLSAALTQQPQGSPLPAPLATPQGPGSHARSSRAHAAGNVVESMWRKTRGLVQQLPRFPSLLITPHDLHPQGAFAEAQAEFLKPQPEQLGPAAWPRVLAWWSVDQEVWGVIAEGGPDIHWLAPQVRAVALCVAAKLALQQLCHRPVRARCGCCPVMQRSAVGCAANVAAVVWSSMQCAAGLAAGA</sequence>
<evidence type="ECO:0000256" key="1">
    <source>
        <dbReference type="ARBA" id="ARBA00010282"/>
    </source>
</evidence>
<dbReference type="PANTHER" id="PTHR43597">
    <property type="entry name" value="SULFUR ACCEPTOR PROTEIN CSDE"/>
    <property type="match status" value="1"/>
</dbReference>
<comment type="similarity">
    <text evidence="1">Belongs to the SufE family.</text>
</comment>
<accession>A0A699Z9R1</accession>
<keyword evidence="5" id="KW-1185">Reference proteome</keyword>
<dbReference type="SUPFAM" id="SSF82649">
    <property type="entry name" value="SufE/NifU"/>
    <property type="match status" value="1"/>
</dbReference>
<dbReference type="Proteomes" id="UP000485058">
    <property type="component" value="Unassembled WGS sequence"/>
</dbReference>
<dbReference type="InterPro" id="IPR003808">
    <property type="entry name" value="Fe-S_metab-assoc_dom"/>
</dbReference>
<evidence type="ECO:0000313" key="4">
    <source>
        <dbReference type="EMBL" id="GFH15969.1"/>
    </source>
</evidence>
<evidence type="ECO:0000256" key="2">
    <source>
        <dbReference type="SAM" id="MobiDB-lite"/>
    </source>
</evidence>
<dbReference type="AlphaFoldDB" id="A0A699Z9R1"/>
<dbReference type="Pfam" id="PF02657">
    <property type="entry name" value="SufE"/>
    <property type="match status" value="1"/>
</dbReference>
<dbReference type="EMBL" id="BLLF01000927">
    <property type="protein sequence ID" value="GFH15969.1"/>
    <property type="molecule type" value="Genomic_DNA"/>
</dbReference>
<dbReference type="Gene3D" id="3.90.1010.10">
    <property type="match status" value="1"/>
</dbReference>
<name>A0A699Z9R1_HAELA</name>
<feature type="region of interest" description="Disordered" evidence="2">
    <location>
        <begin position="77"/>
        <end position="99"/>
    </location>
</feature>
<proteinExistence type="inferred from homology"/>
<evidence type="ECO:0000313" key="5">
    <source>
        <dbReference type="Proteomes" id="UP000485058"/>
    </source>
</evidence>
<comment type="caution">
    <text evidence="4">The sequence shown here is derived from an EMBL/GenBank/DDBJ whole genome shotgun (WGS) entry which is preliminary data.</text>
</comment>
<evidence type="ECO:0000259" key="3">
    <source>
        <dbReference type="Pfam" id="PF02657"/>
    </source>
</evidence>
<dbReference type="PANTHER" id="PTHR43597:SF5">
    <property type="entry name" value="SUFE-LIKE PROTEIN 2, CHLOROPLASTIC"/>
    <property type="match status" value="1"/>
</dbReference>
<protein>
    <submittedName>
        <fullName evidence="4">SufE domain-containing protein</fullName>
    </submittedName>
</protein>